<name>A0A7C9VG34_9HYPH</name>
<evidence type="ECO:0000313" key="4">
    <source>
        <dbReference type="Proteomes" id="UP000481252"/>
    </source>
</evidence>
<feature type="signal peptide" evidence="2">
    <location>
        <begin position="1"/>
        <end position="22"/>
    </location>
</feature>
<dbReference type="PROSITE" id="PS51257">
    <property type="entry name" value="PROKAR_LIPOPROTEIN"/>
    <property type="match status" value="1"/>
</dbReference>
<sequence length="98" mass="10660">MRVIVLSAMGFLLLAIAGCVSAQDQQPDQQPAAPQSQQQDQQTANPDSANTDIDHDRMLSTQRQGDDRYPVCSPMDSNNHVDVSTGKWVGPSCQMEAD</sequence>
<feature type="region of interest" description="Disordered" evidence="1">
    <location>
        <begin position="22"/>
        <end position="98"/>
    </location>
</feature>
<evidence type="ECO:0000313" key="3">
    <source>
        <dbReference type="EMBL" id="NGN44152.1"/>
    </source>
</evidence>
<accession>A0A7C9VG34</accession>
<gene>
    <name evidence="3" type="ORF">G6N74_24080</name>
</gene>
<proteinExistence type="predicted"/>
<dbReference type="AlphaFoldDB" id="A0A7C9VG34"/>
<feature type="chain" id="PRO_5028875057" description="Secreted protein" evidence="2">
    <location>
        <begin position="23"/>
        <end position="98"/>
    </location>
</feature>
<dbReference type="Proteomes" id="UP000481252">
    <property type="component" value="Unassembled WGS sequence"/>
</dbReference>
<dbReference type="EMBL" id="JAAKZG010000013">
    <property type="protein sequence ID" value="NGN44152.1"/>
    <property type="molecule type" value="Genomic_DNA"/>
</dbReference>
<comment type="caution">
    <text evidence="3">The sequence shown here is derived from an EMBL/GenBank/DDBJ whole genome shotgun (WGS) entry which is preliminary data.</text>
</comment>
<evidence type="ECO:0008006" key="5">
    <source>
        <dbReference type="Google" id="ProtNLM"/>
    </source>
</evidence>
<evidence type="ECO:0000256" key="1">
    <source>
        <dbReference type="SAM" id="MobiDB-lite"/>
    </source>
</evidence>
<keyword evidence="4" id="KW-1185">Reference proteome</keyword>
<dbReference type="RefSeq" id="WP_165120551.1">
    <property type="nucleotide sequence ID" value="NZ_JAAKZG010000013.1"/>
</dbReference>
<protein>
    <recommendedName>
        <fullName evidence="5">Secreted protein</fullName>
    </recommendedName>
</protein>
<feature type="compositionally biased region" description="Low complexity" evidence="1">
    <location>
        <begin position="22"/>
        <end position="42"/>
    </location>
</feature>
<evidence type="ECO:0000256" key="2">
    <source>
        <dbReference type="SAM" id="SignalP"/>
    </source>
</evidence>
<feature type="compositionally biased region" description="Basic and acidic residues" evidence="1">
    <location>
        <begin position="52"/>
        <end position="69"/>
    </location>
</feature>
<organism evidence="3 4">
    <name type="scientific">Mesorhizobium zhangyense</name>
    <dbReference type="NCBI Taxonomy" id="1776730"/>
    <lineage>
        <taxon>Bacteria</taxon>
        <taxon>Pseudomonadati</taxon>
        <taxon>Pseudomonadota</taxon>
        <taxon>Alphaproteobacteria</taxon>
        <taxon>Hyphomicrobiales</taxon>
        <taxon>Phyllobacteriaceae</taxon>
        <taxon>Mesorhizobium</taxon>
    </lineage>
</organism>
<keyword evidence="2" id="KW-0732">Signal</keyword>
<reference evidence="3 4" key="1">
    <citation type="submission" date="2020-02" db="EMBL/GenBank/DDBJ databases">
        <title>Genome sequence of the type strain CGMCC 1.15528 of Mesorhizobium zhangyense.</title>
        <authorList>
            <person name="Gao J."/>
            <person name="Sun J."/>
        </authorList>
    </citation>
    <scope>NUCLEOTIDE SEQUENCE [LARGE SCALE GENOMIC DNA]</scope>
    <source>
        <strain evidence="3 4">CGMCC 1.15528</strain>
    </source>
</reference>